<feature type="region of interest" description="Disordered" evidence="1">
    <location>
        <begin position="1"/>
        <end position="22"/>
    </location>
</feature>
<dbReference type="SUPFAM" id="SSF52799">
    <property type="entry name" value="(Phosphotyrosine protein) phosphatases II"/>
    <property type="match status" value="1"/>
</dbReference>
<evidence type="ECO:0000313" key="2">
    <source>
        <dbReference type="EMBL" id="NGY05676.1"/>
    </source>
</evidence>
<keyword evidence="3" id="KW-1185">Reference proteome</keyword>
<evidence type="ECO:0000256" key="1">
    <source>
        <dbReference type="SAM" id="MobiDB-lite"/>
    </source>
</evidence>
<dbReference type="EMBL" id="JAAMOW010000006">
    <property type="protein sequence ID" value="NGY05676.1"/>
    <property type="molecule type" value="Genomic_DNA"/>
</dbReference>
<dbReference type="Proteomes" id="UP000472676">
    <property type="component" value="Unassembled WGS sequence"/>
</dbReference>
<name>A0A6M2BSV3_9GAMM</name>
<gene>
    <name evidence="2" type="ORF">G7Y85_12955</name>
</gene>
<evidence type="ECO:0000313" key="3">
    <source>
        <dbReference type="Proteomes" id="UP000472676"/>
    </source>
</evidence>
<reference evidence="2 3" key="1">
    <citation type="journal article" date="2014" name="Int. J. Syst. Evol. Microbiol.">
        <title>Solimonas terrae sp. nov., isolated from soil.</title>
        <authorList>
            <person name="Kim S.J."/>
            <person name="Moon J.Y."/>
            <person name="Weon H.Y."/>
            <person name="Ahn J.H."/>
            <person name="Chen W.M."/>
            <person name="Kwon S.W."/>
        </authorList>
    </citation>
    <scope>NUCLEOTIDE SEQUENCE [LARGE SCALE GENOMIC DNA]</scope>
    <source>
        <strain evidence="2 3">KIS83-12</strain>
    </source>
</reference>
<sequence length="144" mass="15128">MLLPELPNAGQPFPQVSTAGRPSPDDFLLAKQRGVTRVINLCPPAEPCAYDEAELMRELGLEYVNIPVAGAADLNEDNARQLAIALENIQGAALVHCASSNRVGALFAVKAAKLDEMGVDAALEIGRAAGLRAMEPAVRQLLGG</sequence>
<comment type="caution">
    <text evidence="2">The sequence shown here is derived from an EMBL/GenBank/DDBJ whole genome shotgun (WGS) entry which is preliminary data.</text>
</comment>
<dbReference type="AlphaFoldDB" id="A0A6M2BSV3"/>
<dbReference type="RefSeq" id="WP_166257633.1">
    <property type="nucleotide sequence ID" value="NZ_JAAMOW010000006.1"/>
</dbReference>
<proteinExistence type="predicted"/>
<dbReference type="InterPro" id="IPR029021">
    <property type="entry name" value="Prot-tyrosine_phosphatase-like"/>
</dbReference>
<organism evidence="2 3">
    <name type="scientific">Solimonas terrae</name>
    <dbReference type="NCBI Taxonomy" id="1396819"/>
    <lineage>
        <taxon>Bacteria</taxon>
        <taxon>Pseudomonadati</taxon>
        <taxon>Pseudomonadota</taxon>
        <taxon>Gammaproteobacteria</taxon>
        <taxon>Nevskiales</taxon>
        <taxon>Nevskiaceae</taxon>
        <taxon>Solimonas</taxon>
    </lineage>
</organism>
<evidence type="ECO:0008006" key="4">
    <source>
        <dbReference type="Google" id="ProtNLM"/>
    </source>
</evidence>
<accession>A0A6M2BSV3</accession>
<protein>
    <recommendedName>
        <fullName evidence="4">Phosphatase</fullName>
    </recommendedName>
</protein>
<dbReference type="Gene3D" id="3.90.190.10">
    <property type="entry name" value="Protein tyrosine phosphatase superfamily"/>
    <property type="match status" value="1"/>
</dbReference>